<reference evidence="3" key="2">
    <citation type="journal article" date="2008" name="Nucleic Acids Res.">
        <title>The rice annotation project database (RAP-DB): 2008 update.</title>
        <authorList>
            <consortium name="The rice annotation project (RAP)"/>
        </authorList>
    </citation>
    <scope>GENOME REANNOTATION</scope>
    <source>
        <strain evidence="3">cv. Nipponbare</strain>
    </source>
</reference>
<protein>
    <submittedName>
        <fullName evidence="2">Uncharacterized protein</fullName>
    </submittedName>
</protein>
<proteinExistence type="predicted"/>
<organism evidence="2 3">
    <name type="scientific">Oryza sativa subsp. japonica</name>
    <name type="common">Rice</name>
    <dbReference type="NCBI Taxonomy" id="39947"/>
    <lineage>
        <taxon>Eukaryota</taxon>
        <taxon>Viridiplantae</taxon>
        <taxon>Streptophyta</taxon>
        <taxon>Embryophyta</taxon>
        <taxon>Tracheophyta</taxon>
        <taxon>Spermatophyta</taxon>
        <taxon>Magnoliopsida</taxon>
        <taxon>Liliopsida</taxon>
        <taxon>Poales</taxon>
        <taxon>Poaceae</taxon>
        <taxon>BOP clade</taxon>
        <taxon>Oryzoideae</taxon>
        <taxon>Oryzeae</taxon>
        <taxon>Oryzinae</taxon>
        <taxon>Oryza</taxon>
        <taxon>Oryza sativa</taxon>
    </lineage>
</organism>
<feature type="region of interest" description="Disordered" evidence="1">
    <location>
        <begin position="35"/>
        <end position="60"/>
    </location>
</feature>
<feature type="compositionally biased region" description="Basic residues" evidence="1">
    <location>
        <begin position="41"/>
        <end position="51"/>
    </location>
</feature>
<sequence>MRLATTADRRGSAGHVQPRVVPPAVCGFVTTSAATAQGPGRRCHGPVRFRRAPPDKHGLT</sequence>
<reference evidence="3" key="1">
    <citation type="journal article" date="2005" name="Nature">
        <title>The map-based sequence of the rice genome.</title>
        <authorList>
            <consortium name="International rice genome sequencing project (IRGSP)"/>
            <person name="Matsumoto T."/>
            <person name="Wu J."/>
            <person name="Kanamori H."/>
            <person name="Katayose Y."/>
            <person name="Fujisawa M."/>
            <person name="Namiki N."/>
            <person name="Mizuno H."/>
            <person name="Yamamoto K."/>
            <person name="Antonio B.A."/>
            <person name="Baba T."/>
            <person name="Sakata K."/>
            <person name="Nagamura Y."/>
            <person name="Aoki H."/>
            <person name="Arikawa K."/>
            <person name="Arita K."/>
            <person name="Bito T."/>
            <person name="Chiden Y."/>
            <person name="Fujitsuka N."/>
            <person name="Fukunaka R."/>
            <person name="Hamada M."/>
            <person name="Harada C."/>
            <person name="Hayashi A."/>
            <person name="Hijishita S."/>
            <person name="Honda M."/>
            <person name="Hosokawa S."/>
            <person name="Ichikawa Y."/>
            <person name="Idonuma A."/>
            <person name="Iijima M."/>
            <person name="Ikeda M."/>
            <person name="Ikeno M."/>
            <person name="Ito K."/>
            <person name="Ito S."/>
            <person name="Ito T."/>
            <person name="Ito Y."/>
            <person name="Ito Y."/>
            <person name="Iwabuchi A."/>
            <person name="Kamiya K."/>
            <person name="Karasawa W."/>
            <person name="Kurita K."/>
            <person name="Katagiri S."/>
            <person name="Kikuta A."/>
            <person name="Kobayashi H."/>
            <person name="Kobayashi N."/>
            <person name="Machita K."/>
            <person name="Maehara T."/>
            <person name="Masukawa M."/>
            <person name="Mizubayashi T."/>
            <person name="Mukai Y."/>
            <person name="Nagasaki H."/>
            <person name="Nagata Y."/>
            <person name="Naito S."/>
            <person name="Nakashima M."/>
            <person name="Nakama Y."/>
            <person name="Nakamichi Y."/>
            <person name="Nakamura M."/>
            <person name="Meguro A."/>
            <person name="Negishi M."/>
            <person name="Ohta I."/>
            <person name="Ohta T."/>
            <person name="Okamoto M."/>
            <person name="Ono N."/>
            <person name="Saji S."/>
            <person name="Sakaguchi M."/>
            <person name="Sakai K."/>
            <person name="Shibata M."/>
            <person name="Shimokawa T."/>
            <person name="Song J."/>
            <person name="Takazaki Y."/>
            <person name="Terasawa K."/>
            <person name="Tsugane M."/>
            <person name="Tsuji K."/>
            <person name="Ueda S."/>
            <person name="Waki K."/>
            <person name="Yamagata H."/>
            <person name="Yamamoto M."/>
            <person name="Yamamoto S."/>
            <person name="Yamane H."/>
            <person name="Yoshiki S."/>
            <person name="Yoshihara R."/>
            <person name="Yukawa K."/>
            <person name="Zhong H."/>
            <person name="Yano M."/>
            <person name="Yuan Q."/>
            <person name="Ouyang S."/>
            <person name="Liu J."/>
            <person name="Jones K.M."/>
            <person name="Gansberger K."/>
            <person name="Moffat K."/>
            <person name="Hill J."/>
            <person name="Bera J."/>
            <person name="Fadrosh D."/>
            <person name="Jin S."/>
            <person name="Johri S."/>
            <person name="Kim M."/>
            <person name="Overton L."/>
            <person name="Reardon M."/>
            <person name="Tsitrin T."/>
            <person name="Vuong H."/>
            <person name="Weaver B."/>
            <person name="Ciecko A."/>
            <person name="Tallon L."/>
            <person name="Jackson J."/>
            <person name="Pai G."/>
            <person name="Aken S.V."/>
            <person name="Utterback T."/>
            <person name="Reidmuller S."/>
            <person name="Feldblyum T."/>
            <person name="Hsiao J."/>
            <person name="Zismann V."/>
            <person name="Iobst S."/>
            <person name="de Vazeille A.R."/>
            <person name="Buell C.R."/>
            <person name="Ying K."/>
            <person name="Li Y."/>
            <person name="Lu T."/>
            <person name="Huang Y."/>
            <person name="Zhao Q."/>
            <person name="Feng Q."/>
            <person name="Zhang L."/>
            <person name="Zhu J."/>
            <person name="Weng Q."/>
            <person name="Mu J."/>
            <person name="Lu Y."/>
            <person name="Fan D."/>
            <person name="Liu Y."/>
            <person name="Guan J."/>
            <person name="Zhang Y."/>
            <person name="Yu S."/>
            <person name="Liu X."/>
            <person name="Zhang Y."/>
            <person name="Hong G."/>
            <person name="Han B."/>
            <person name="Choisne N."/>
            <person name="Demange N."/>
            <person name="Orjeda G."/>
            <person name="Samain S."/>
            <person name="Cattolico L."/>
            <person name="Pelletier E."/>
            <person name="Couloux A."/>
            <person name="Segurens B."/>
            <person name="Wincker P."/>
            <person name="D'Hont A."/>
            <person name="Scarpelli C."/>
            <person name="Weissenbach J."/>
            <person name="Salanoubat M."/>
            <person name="Quetier F."/>
            <person name="Yu Y."/>
            <person name="Kim H.R."/>
            <person name="Rambo T."/>
            <person name="Currie J."/>
            <person name="Collura K."/>
            <person name="Luo M."/>
            <person name="Yang T."/>
            <person name="Ammiraju J.S.S."/>
            <person name="Engler F."/>
            <person name="Soderlund C."/>
            <person name="Wing R.A."/>
            <person name="Palmer L.E."/>
            <person name="de la Bastide M."/>
            <person name="Spiegel L."/>
            <person name="Nascimento L."/>
            <person name="Zutavern T."/>
            <person name="O'Shaughnessy A."/>
            <person name="Dike S."/>
            <person name="Dedhia N."/>
            <person name="Preston R."/>
            <person name="Balija V."/>
            <person name="McCombie W.R."/>
            <person name="Chow T."/>
            <person name="Chen H."/>
            <person name="Chung M."/>
            <person name="Chen C."/>
            <person name="Shaw J."/>
            <person name="Wu H."/>
            <person name="Hsiao K."/>
            <person name="Chao Y."/>
            <person name="Chu M."/>
            <person name="Cheng C."/>
            <person name="Hour A."/>
            <person name="Lee P."/>
            <person name="Lin S."/>
            <person name="Lin Y."/>
            <person name="Liou J."/>
            <person name="Liu S."/>
            <person name="Hsing Y."/>
            <person name="Raghuvanshi S."/>
            <person name="Mohanty A."/>
            <person name="Bharti A.K."/>
            <person name="Gaur A."/>
            <person name="Gupta V."/>
            <person name="Kumar D."/>
            <person name="Ravi V."/>
            <person name="Vij S."/>
            <person name="Kapur A."/>
            <person name="Khurana P."/>
            <person name="Khurana P."/>
            <person name="Khurana J.P."/>
            <person name="Tyagi A.K."/>
            <person name="Gaikwad K."/>
            <person name="Singh A."/>
            <person name="Dalal V."/>
            <person name="Srivastava S."/>
            <person name="Dixit A."/>
            <person name="Pal A.K."/>
            <person name="Ghazi I.A."/>
            <person name="Yadav M."/>
            <person name="Pandit A."/>
            <person name="Bhargava A."/>
            <person name="Sureshbabu K."/>
            <person name="Batra K."/>
            <person name="Sharma T.R."/>
            <person name="Mohapatra T."/>
            <person name="Singh N.K."/>
            <person name="Messing J."/>
            <person name="Nelson A.B."/>
            <person name="Fuks G."/>
            <person name="Kavchok S."/>
            <person name="Keizer G."/>
            <person name="Linton E."/>
            <person name="Llaca V."/>
            <person name="Song R."/>
            <person name="Tanyolac B."/>
            <person name="Young S."/>
            <person name="Ho-Il K."/>
            <person name="Hahn J.H."/>
            <person name="Sangsakoo G."/>
            <person name="Vanavichit A."/>
            <person name="de Mattos Luiz.A.T."/>
            <person name="Zimmer P.D."/>
            <person name="Malone G."/>
            <person name="Dellagostin O."/>
            <person name="de Oliveira A.C."/>
            <person name="Bevan M."/>
            <person name="Bancroft I."/>
            <person name="Minx P."/>
            <person name="Cordum H."/>
            <person name="Wilson R."/>
            <person name="Cheng Z."/>
            <person name="Jin W."/>
            <person name="Jiang J."/>
            <person name="Leong S.A."/>
            <person name="Iwama H."/>
            <person name="Gojobori T."/>
            <person name="Itoh T."/>
            <person name="Niimura Y."/>
            <person name="Fujii Y."/>
            <person name="Habara T."/>
            <person name="Sakai H."/>
            <person name="Sato Y."/>
            <person name="Wilson G."/>
            <person name="Kumar K."/>
            <person name="McCouch S."/>
            <person name="Juretic N."/>
            <person name="Hoen D."/>
            <person name="Wright S."/>
            <person name="Bruskiewich R."/>
            <person name="Bureau T."/>
            <person name="Miyao A."/>
            <person name="Hirochika H."/>
            <person name="Nishikawa T."/>
            <person name="Kadowaki K."/>
            <person name="Sugiura M."/>
            <person name="Burr B."/>
            <person name="Sasaki T."/>
        </authorList>
    </citation>
    <scope>NUCLEOTIDE SEQUENCE [LARGE SCALE GENOMIC DNA]</scope>
    <source>
        <strain evidence="3">cv. Nipponbare</strain>
    </source>
</reference>
<dbReference type="EMBL" id="AP005870">
    <property type="protein sequence ID" value="BAD03894.1"/>
    <property type="molecule type" value="Genomic_DNA"/>
</dbReference>
<name>Q6YUD3_ORYSJ</name>
<accession>Q6YUD3</accession>
<gene>
    <name evidence="2" type="primary">B1049E04.34</name>
</gene>
<dbReference type="AlphaFoldDB" id="Q6YUD3"/>
<evidence type="ECO:0000313" key="2">
    <source>
        <dbReference type="EMBL" id="BAD03894.1"/>
    </source>
</evidence>
<dbReference type="Proteomes" id="UP000000763">
    <property type="component" value="Chromosome 8"/>
</dbReference>
<evidence type="ECO:0000256" key="1">
    <source>
        <dbReference type="SAM" id="MobiDB-lite"/>
    </source>
</evidence>
<evidence type="ECO:0000313" key="3">
    <source>
        <dbReference type="Proteomes" id="UP000000763"/>
    </source>
</evidence>